<keyword evidence="1" id="KW-0472">Membrane</keyword>
<comment type="caution">
    <text evidence="2">The sequence shown here is derived from an EMBL/GenBank/DDBJ whole genome shotgun (WGS) entry which is preliminary data.</text>
</comment>
<evidence type="ECO:0000313" key="3">
    <source>
        <dbReference type="Proteomes" id="UP000015854"/>
    </source>
</evidence>
<feature type="non-terminal residue" evidence="2">
    <location>
        <position position="1"/>
    </location>
</feature>
<organism evidence="2 3">
    <name type="scientific">Lactococcus cremoris subsp. cremoris TIFN6</name>
    <dbReference type="NCBI Taxonomy" id="1234876"/>
    <lineage>
        <taxon>Bacteria</taxon>
        <taxon>Bacillati</taxon>
        <taxon>Bacillota</taxon>
        <taxon>Bacilli</taxon>
        <taxon>Lactobacillales</taxon>
        <taxon>Streptococcaceae</taxon>
        <taxon>Lactococcus</taxon>
        <taxon>Lactococcus cremoris subsp. cremoris</taxon>
    </lineage>
</organism>
<dbReference type="AlphaFoldDB" id="T0S655"/>
<keyword evidence="1" id="KW-0812">Transmembrane</keyword>
<dbReference type="EMBL" id="ATBB01000231">
    <property type="protein sequence ID" value="EQC56950.1"/>
    <property type="molecule type" value="Genomic_DNA"/>
</dbReference>
<sequence>KKKQKINKNSCFLFECLISYKQRNDENVILNILQNIFYFYVAFLFKI</sequence>
<evidence type="ECO:0000256" key="1">
    <source>
        <dbReference type="SAM" id="Phobius"/>
    </source>
</evidence>
<name>T0S655_LACLC</name>
<reference evidence="2 3" key="1">
    <citation type="journal article" date="2013" name="ISME J.">
        <title>Multifactorial diversity sustains microbial community stability.</title>
        <authorList>
            <person name="Erkus O."/>
            <person name="de Jager V.C."/>
            <person name="Spus M."/>
            <person name="van Alen-Boerrigter I.J."/>
            <person name="van Rijswijck I.M."/>
            <person name="Hazelwood L."/>
            <person name="Janssen P.W."/>
            <person name="van Hijum S.A."/>
            <person name="Kleerebezem M."/>
            <person name="Smid E.J."/>
        </authorList>
    </citation>
    <scope>NUCLEOTIDE SEQUENCE [LARGE SCALE GENOMIC DNA]</scope>
    <source>
        <strain evidence="2 3">TIFN6</strain>
    </source>
</reference>
<keyword evidence="1" id="KW-1133">Transmembrane helix</keyword>
<feature type="transmembrane region" description="Helical" evidence="1">
    <location>
        <begin position="28"/>
        <end position="45"/>
    </location>
</feature>
<protein>
    <submittedName>
        <fullName evidence="2">Uncharacterized protein</fullName>
    </submittedName>
</protein>
<proteinExistence type="predicted"/>
<gene>
    <name evidence="2" type="ORF">LLT6_04315</name>
</gene>
<dbReference type="Proteomes" id="UP000015854">
    <property type="component" value="Unassembled WGS sequence"/>
</dbReference>
<evidence type="ECO:0000313" key="2">
    <source>
        <dbReference type="EMBL" id="EQC56950.1"/>
    </source>
</evidence>
<accession>T0S655</accession>